<feature type="region of interest" description="Disordered" evidence="1">
    <location>
        <begin position="321"/>
        <end position="383"/>
    </location>
</feature>
<evidence type="ECO:0000313" key="3">
    <source>
        <dbReference type="EMBL" id="VFT89023.1"/>
    </source>
</evidence>
<dbReference type="EMBL" id="CAADRA010005362">
    <property type="protein sequence ID" value="VFT89023.1"/>
    <property type="molecule type" value="Genomic_DNA"/>
</dbReference>
<gene>
    <name evidence="3" type="primary">Aste57867_12169</name>
    <name evidence="2" type="ORF">As57867_012124</name>
    <name evidence="3" type="ORF">ASTE57867_12169</name>
</gene>
<name>A0A485KUU7_9STRA</name>
<dbReference type="AlphaFoldDB" id="A0A485KUU7"/>
<organism evidence="3 4">
    <name type="scientific">Aphanomyces stellatus</name>
    <dbReference type="NCBI Taxonomy" id="120398"/>
    <lineage>
        <taxon>Eukaryota</taxon>
        <taxon>Sar</taxon>
        <taxon>Stramenopiles</taxon>
        <taxon>Oomycota</taxon>
        <taxon>Saprolegniomycetes</taxon>
        <taxon>Saprolegniales</taxon>
        <taxon>Verrucalvaceae</taxon>
        <taxon>Aphanomyces</taxon>
    </lineage>
</organism>
<feature type="compositionally biased region" description="Basic and acidic residues" evidence="1">
    <location>
        <begin position="359"/>
        <end position="373"/>
    </location>
</feature>
<accession>A0A485KUU7</accession>
<dbReference type="EMBL" id="VJMH01005341">
    <property type="protein sequence ID" value="KAF0697175.1"/>
    <property type="molecule type" value="Genomic_DNA"/>
</dbReference>
<protein>
    <submittedName>
        <fullName evidence="3">Aste57867_12169 protein</fullName>
    </submittedName>
</protein>
<evidence type="ECO:0000313" key="2">
    <source>
        <dbReference type="EMBL" id="KAF0697175.1"/>
    </source>
</evidence>
<reference evidence="3 4" key="1">
    <citation type="submission" date="2019-03" db="EMBL/GenBank/DDBJ databases">
        <authorList>
            <person name="Gaulin E."/>
            <person name="Dumas B."/>
        </authorList>
    </citation>
    <scope>NUCLEOTIDE SEQUENCE [LARGE SCALE GENOMIC DNA]</scope>
    <source>
        <strain evidence="3">CBS 568.67</strain>
    </source>
</reference>
<evidence type="ECO:0000256" key="1">
    <source>
        <dbReference type="SAM" id="MobiDB-lite"/>
    </source>
</evidence>
<dbReference type="Proteomes" id="UP000332933">
    <property type="component" value="Unassembled WGS sequence"/>
</dbReference>
<dbReference type="OrthoDB" id="88341at2759"/>
<reference evidence="2" key="2">
    <citation type="submission" date="2019-06" db="EMBL/GenBank/DDBJ databases">
        <title>Genomics analysis of Aphanomyces spp. identifies a new class of oomycete effector associated with host adaptation.</title>
        <authorList>
            <person name="Gaulin E."/>
        </authorList>
    </citation>
    <scope>NUCLEOTIDE SEQUENCE</scope>
    <source>
        <strain evidence="2">CBS 578.67</strain>
    </source>
</reference>
<feature type="compositionally biased region" description="Acidic residues" evidence="1">
    <location>
        <begin position="340"/>
        <end position="358"/>
    </location>
</feature>
<sequence length="383" mass="43257">MGRGVELLQTSVGHFKSMPPKEKKRRANPSRLQAFHAAIEAGDVDGMEALLKDEPLLVNAPLYGVPPLVKCLAGPIPERSMALLRLHGMTSSIVSELLDEACRQGAALPTVDYVIDWLRHLDGRDWSQRCGRIFLRALTQTIQHSHTAVALHLIDMLDPKDERSMSPYIYEAFVAKNETVTLRLLSLPGPTLNLSDDTLLGMFETVEWVVRAIEHHWINVVALLDQFDHFRPIIFASCYFRPLATRAAIWAKSVHRYRSDMTWQASREALLVQRRRVGLPDDIGLLVAAFLFVFDEYAQAIAHWCKTCDRWLEACDCELDRDSDPSDSDIDTFDPSGSSDESDDWDGSDDVDNDDRGEDDYGMHPDDSRKEVDSFLVGSRDDE</sequence>
<evidence type="ECO:0000313" key="4">
    <source>
        <dbReference type="Proteomes" id="UP000332933"/>
    </source>
</evidence>
<keyword evidence="4" id="KW-1185">Reference proteome</keyword>
<proteinExistence type="predicted"/>